<dbReference type="InterPro" id="IPR013087">
    <property type="entry name" value="Znf_C2H2_type"/>
</dbReference>
<keyword evidence="7 14" id="KW-0863">Zinc-finger</keyword>
<evidence type="ECO:0000256" key="12">
    <source>
        <dbReference type="ARBA" id="ARBA00023163"/>
    </source>
</evidence>
<dbReference type="SUPFAM" id="SSF47353">
    <property type="entry name" value="Retrovirus capsid dimerization domain-like"/>
    <property type="match status" value="1"/>
</dbReference>
<comment type="similarity">
    <text evidence="3">Belongs to the krueppel C2H2-type zinc-finger protein family.</text>
</comment>
<dbReference type="GO" id="GO:0005634">
    <property type="term" value="C:nucleus"/>
    <property type="evidence" value="ECO:0007669"/>
    <property type="project" value="UniProtKB-SubCell"/>
</dbReference>
<dbReference type="InterPro" id="IPR038269">
    <property type="entry name" value="SCAN_sf"/>
</dbReference>
<evidence type="ECO:0000256" key="8">
    <source>
        <dbReference type="ARBA" id="ARBA00022833"/>
    </source>
</evidence>
<dbReference type="GO" id="GO:0000978">
    <property type="term" value="F:RNA polymerase II cis-regulatory region sequence-specific DNA binding"/>
    <property type="evidence" value="ECO:0007669"/>
    <property type="project" value="TreeGrafter"/>
</dbReference>
<keyword evidence="9" id="KW-0832">Ubl conjugation</keyword>
<dbReference type="Pfam" id="PF16622">
    <property type="entry name" value="zf-C2H2_11"/>
    <property type="match status" value="1"/>
</dbReference>
<evidence type="ECO:0000313" key="19">
    <source>
        <dbReference type="Proteomes" id="UP000472272"/>
    </source>
</evidence>
<dbReference type="PANTHER" id="PTHR23226">
    <property type="entry name" value="ZINC FINGER AND SCAN DOMAIN-CONTAINING"/>
    <property type="match status" value="1"/>
</dbReference>
<keyword evidence="12" id="KW-0804">Transcription</keyword>
<dbReference type="KEGG" id="pmua:114592591"/>
<dbReference type="Ensembl" id="ENSPMRT00000002549.1">
    <property type="protein sequence ID" value="ENSPMRP00000002394.1"/>
    <property type="gene ID" value="ENSPMRG00000001737.1"/>
</dbReference>
<dbReference type="SUPFAM" id="SSF57667">
    <property type="entry name" value="beta-beta-alpha zinc fingers"/>
    <property type="match status" value="4"/>
</dbReference>
<accession>A0A670HRK3</accession>
<evidence type="ECO:0000256" key="2">
    <source>
        <dbReference type="ARBA" id="ARBA00004123"/>
    </source>
</evidence>
<dbReference type="OMA" id="VAQIFKY"/>
<dbReference type="Pfam" id="PF00096">
    <property type="entry name" value="zf-C2H2"/>
    <property type="match status" value="5"/>
</dbReference>
<reference evidence="18" key="3">
    <citation type="submission" date="2025-09" db="UniProtKB">
        <authorList>
            <consortium name="Ensembl"/>
        </authorList>
    </citation>
    <scope>IDENTIFICATION</scope>
</reference>
<sequence>MEEQDSSGPEEGEGPHIVQIGSSGAIWGDLPQKCFRELCYQEAEGPREICGQLRSLCYQWLKPERNTKAQIMDLVVLEQFLAVLPPEMESWVRECGAETSSQAVALAEGFILSQAEDRKQEDMQLQGLLAKGATDFPGAKEHPPEAAQRLLFKWIKQEGDGGPPSLESATVLRDGETALGVPPLCSRLEVAPVLPGQGPAPFEKMSVHFMEEKRTLPEPGQASLHRGSAEENTGDLVFLGNGQEGCQEGEGQRRAAEETQKWGAKAFVFEGGEADEIPIVEERPAGKRRYVHGREKPVKCSECGKSFNHQVHLLKHQRIHMVEETYRCAECGKQFSHSSYLSSHQKIHTGEKPYKCLQCGKTFSHGRSLNSHQIIHTGQKPYKCSVCPKSFSHSRSLKVHLRIHTGEKPFGCSECGRSFSQCSNLIKHQRIHTGEKPYKCSQCGVCFNQSIQLKRHQIVHTGQDPVYQSIQLKRHQIINTG</sequence>
<dbReference type="FunFam" id="3.30.160.60:FF:000478">
    <property type="entry name" value="Zinc finger protein 133"/>
    <property type="match status" value="1"/>
</dbReference>
<dbReference type="GeneID" id="114592591"/>
<proteinExistence type="inferred from homology"/>
<dbReference type="PROSITE" id="PS50804">
    <property type="entry name" value="SCAN_BOX"/>
    <property type="match status" value="1"/>
</dbReference>
<evidence type="ECO:0000256" key="6">
    <source>
        <dbReference type="ARBA" id="ARBA00022737"/>
    </source>
</evidence>
<evidence type="ECO:0000313" key="18">
    <source>
        <dbReference type="Ensembl" id="ENSPMRP00000002394.1"/>
    </source>
</evidence>
<dbReference type="InterPro" id="IPR041697">
    <property type="entry name" value="Znf-C2H2_11"/>
</dbReference>
<dbReference type="Gene3D" id="3.30.160.60">
    <property type="entry name" value="Classic Zinc Finger"/>
    <property type="match status" value="6"/>
</dbReference>
<evidence type="ECO:0000256" key="1">
    <source>
        <dbReference type="ARBA" id="ARBA00003767"/>
    </source>
</evidence>
<dbReference type="OrthoDB" id="9049574at2759"/>
<dbReference type="CDD" id="cd07936">
    <property type="entry name" value="SCAN"/>
    <property type="match status" value="1"/>
</dbReference>
<dbReference type="PANTHER" id="PTHR23226:SF377">
    <property type="entry name" value="ZINC FINGER AND SCAN DOMAIN-CONTAINING PROTEIN 20"/>
    <property type="match status" value="1"/>
</dbReference>
<evidence type="ECO:0000259" key="15">
    <source>
        <dbReference type="PROSITE" id="PS50157"/>
    </source>
</evidence>
<dbReference type="FunFam" id="3.30.160.60:FF:000733">
    <property type="entry name" value="Zinc finger protein 236 variant"/>
    <property type="match status" value="1"/>
</dbReference>
<protein>
    <submittedName>
        <fullName evidence="18">Zinc finger and SCAN domain-containing protein 22-like</fullName>
    </submittedName>
</protein>
<dbReference type="SMART" id="SM00355">
    <property type="entry name" value="ZnF_C2H2"/>
    <property type="match status" value="6"/>
</dbReference>
<dbReference type="GeneTree" id="ENSGT00940000154715"/>
<dbReference type="RefSeq" id="XP_028576700.1">
    <property type="nucleotide sequence ID" value="XM_028720867.1"/>
</dbReference>
<dbReference type="PROSITE" id="PS00028">
    <property type="entry name" value="ZINC_FINGER_C2H2_1"/>
    <property type="match status" value="6"/>
</dbReference>
<dbReference type="GO" id="GO:0008270">
    <property type="term" value="F:zinc ion binding"/>
    <property type="evidence" value="ECO:0007669"/>
    <property type="project" value="UniProtKB-KW"/>
</dbReference>
<feature type="domain" description="KRAB" evidence="17">
    <location>
        <begin position="200"/>
        <end position="274"/>
    </location>
</feature>
<dbReference type="SMART" id="SM00431">
    <property type="entry name" value="SCAN"/>
    <property type="match status" value="1"/>
</dbReference>
<keyword evidence="10" id="KW-0805">Transcription regulation</keyword>
<evidence type="ECO:0000256" key="3">
    <source>
        <dbReference type="ARBA" id="ARBA00006991"/>
    </source>
</evidence>
<evidence type="ECO:0000256" key="11">
    <source>
        <dbReference type="ARBA" id="ARBA00023125"/>
    </source>
</evidence>
<dbReference type="Gene3D" id="1.10.4020.10">
    <property type="entry name" value="DNA breaking-rejoining enzymes"/>
    <property type="match status" value="1"/>
</dbReference>
<evidence type="ECO:0000256" key="4">
    <source>
        <dbReference type="ARBA" id="ARBA00022499"/>
    </source>
</evidence>
<feature type="domain" description="C2H2-type" evidence="15">
    <location>
        <begin position="382"/>
        <end position="409"/>
    </location>
</feature>
<dbReference type="InterPro" id="IPR001909">
    <property type="entry name" value="KRAB"/>
</dbReference>
<reference evidence="18" key="2">
    <citation type="submission" date="2025-08" db="UniProtKB">
        <authorList>
            <consortium name="Ensembl"/>
        </authorList>
    </citation>
    <scope>IDENTIFICATION</scope>
</reference>
<reference evidence="18 19" key="1">
    <citation type="journal article" date="2019" name="Proc. Natl. Acad. Sci. U.S.A.">
        <title>Regulatory changes in pterin and carotenoid genes underlie balanced color polymorphisms in the wall lizard.</title>
        <authorList>
            <person name="Andrade P."/>
            <person name="Pinho C."/>
            <person name="Perez I de Lanuza G."/>
            <person name="Afonso S."/>
            <person name="Brejcha J."/>
            <person name="Rubin C.J."/>
            <person name="Wallerman O."/>
            <person name="Pereira P."/>
            <person name="Sabatino S.J."/>
            <person name="Bellati A."/>
            <person name="Pellitteri-Rosa D."/>
            <person name="Bosakova Z."/>
            <person name="Bunikis I."/>
            <person name="Carretero M.A."/>
            <person name="Feiner N."/>
            <person name="Marsik P."/>
            <person name="Pauperio F."/>
            <person name="Salvi D."/>
            <person name="Soler L."/>
            <person name="While G.M."/>
            <person name="Uller T."/>
            <person name="Font E."/>
            <person name="Andersson L."/>
            <person name="Carneiro M."/>
        </authorList>
    </citation>
    <scope>NUCLEOTIDE SEQUENCE</scope>
</reference>
<dbReference type="InterPro" id="IPR036236">
    <property type="entry name" value="Znf_C2H2_sf"/>
</dbReference>
<comment type="function">
    <text evidence="1">May be involved in transcriptional regulation.</text>
</comment>
<dbReference type="Pfam" id="PF02023">
    <property type="entry name" value="SCAN"/>
    <property type="match status" value="1"/>
</dbReference>
<dbReference type="FunFam" id="3.30.160.60:FF:000247">
    <property type="entry name" value="Zinc finger protein 236"/>
    <property type="match status" value="1"/>
</dbReference>
<feature type="domain" description="SCAN box" evidence="16">
    <location>
        <begin position="35"/>
        <end position="110"/>
    </location>
</feature>
<feature type="domain" description="C2H2-type" evidence="15">
    <location>
        <begin position="298"/>
        <end position="325"/>
    </location>
</feature>
<evidence type="ECO:0000256" key="7">
    <source>
        <dbReference type="ARBA" id="ARBA00022771"/>
    </source>
</evidence>
<evidence type="ECO:0000256" key="13">
    <source>
        <dbReference type="ARBA" id="ARBA00023242"/>
    </source>
</evidence>
<dbReference type="PROSITE" id="PS50157">
    <property type="entry name" value="ZINC_FINGER_C2H2_2"/>
    <property type="match status" value="6"/>
</dbReference>
<dbReference type="AlphaFoldDB" id="A0A670HRK3"/>
<feature type="domain" description="C2H2-type" evidence="15">
    <location>
        <begin position="410"/>
        <end position="437"/>
    </location>
</feature>
<keyword evidence="13" id="KW-0539">Nucleus</keyword>
<dbReference type="PROSITE" id="PS50805">
    <property type="entry name" value="KRAB"/>
    <property type="match status" value="1"/>
</dbReference>
<dbReference type="FunFam" id="3.30.160.60:FF:000358">
    <property type="entry name" value="zinc finger protein 24"/>
    <property type="match status" value="1"/>
</dbReference>
<evidence type="ECO:0000256" key="10">
    <source>
        <dbReference type="ARBA" id="ARBA00023015"/>
    </source>
</evidence>
<comment type="subcellular location">
    <subcellularLocation>
        <location evidence="2">Nucleus</location>
    </subcellularLocation>
</comment>
<feature type="domain" description="C2H2-type" evidence="15">
    <location>
        <begin position="354"/>
        <end position="381"/>
    </location>
</feature>
<dbReference type="Proteomes" id="UP000472272">
    <property type="component" value="Chromosome 2"/>
</dbReference>
<keyword evidence="19" id="KW-1185">Reference proteome</keyword>
<evidence type="ECO:0000256" key="9">
    <source>
        <dbReference type="ARBA" id="ARBA00022843"/>
    </source>
</evidence>
<dbReference type="FunFam" id="3.30.160.60:FF:002343">
    <property type="entry name" value="Zinc finger protein 33A"/>
    <property type="match status" value="2"/>
</dbReference>
<evidence type="ECO:0000256" key="5">
    <source>
        <dbReference type="ARBA" id="ARBA00022723"/>
    </source>
</evidence>
<dbReference type="InterPro" id="IPR003309">
    <property type="entry name" value="SCAN_dom"/>
</dbReference>
<gene>
    <name evidence="18" type="primary">LOC114592591</name>
</gene>
<feature type="domain" description="C2H2-type" evidence="15">
    <location>
        <begin position="438"/>
        <end position="465"/>
    </location>
</feature>
<keyword evidence="6" id="KW-0677">Repeat</keyword>
<evidence type="ECO:0000259" key="16">
    <source>
        <dbReference type="PROSITE" id="PS50804"/>
    </source>
</evidence>
<dbReference type="GO" id="GO:0000981">
    <property type="term" value="F:DNA-binding transcription factor activity, RNA polymerase II-specific"/>
    <property type="evidence" value="ECO:0007669"/>
    <property type="project" value="TreeGrafter"/>
</dbReference>
<keyword evidence="4" id="KW-1017">Isopeptide bond</keyword>
<organism evidence="18 19">
    <name type="scientific">Podarcis muralis</name>
    <name type="common">Wall lizard</name>
    <name type="synonym">Lacerta muralis</name>
    <dbReference type="NCBI Taxonomy" id="64176"/>
    <lineage>
        <taxon>Eukaryota</taxon>
        <taxon>Metazoa</taxon>
        <taxon>Chordata</taxon>
        <taxon>Craniata</taxon>
        <taxon>Vertebrata</taxon>
        <taxon>Euteleostomi</taxon>
        <taxon>Lepidosauria</taxon>
        <taxon>Squamata</taxon>
        <taxon>Bifurcata</taxon>
        <taxon>Unidentata</taxon>
        <taxon>Episquamata</taxon>
        <taxon>Laterata</taxon>
        <taxon>Lacertibaenia</taxon>
        <taxon>Lacertidae</taxon>
        <taxon>Podarcis</taxon>
    </lineage>
</organism>
<dbReference type="RefSeq" id="XP_028576699.1">
    <property type="nucleotide sequence ID" value="XM_028720866.1"/>
</dbReference>
<dbReference type="RefSeq" id="XP_028576701.1">
    <property type="nucleotide sequence ID" value="XM_028720868.1"/>
</dbReference>
<keyword evidence="5" id="KW-0479">Metal-binding</keyword>
<evidence type="ECO:0000259" key="17">
    <source>
        <dbReference type="PROSITE" id="PS50805"/>
    </source>
</evidence>
<feature type="domain" description="C2H2-type" evidence="15">
    <location>
        <begin position="326"/>
        <end position="353"/>
    </location>
</feature>
<evidence type="ECO:0000256" key="14">
    <source>
        <dbReference type="PROSITE-ProRule" id="PRU00042"/>
    </source>
</evidence>
<name>A0A670HRK3_PODMU</name>
<keyword evidence="8" id="KW-0862">Zinc</keyword>
<keyword evidence="11" id="KW-0238">DNA-binding</keyword>
<dbReference type="FunFam" id="1.10.4020.10:FF:000005">
    <property type="entry name" value="Uncharacterized protein"/>
    <property type="match status" value="1"/>
</dbReference>